<dbReference type="AlphaFoldDB" id="A0A0A9BM86"/>
<evidence type="ECO:0000313" key="1">
    <source>
        <dbReference type="EMBL" id="JAD60382.1"/>
    </source>
</evidence>
<protein>
    <submittedName>
        <fullName evidence="1">Uncharacterized protein</fullName>
    </submittedName>
</protein>
<organism evidence="1">
    <name type="scientific">Arundo donax</name>
    <name type="common">Giant reed</name>
    <name type="synonym">Donax arundinaceus</name>
    <dbReference type="NCBI Taxonomy" id="35708"/>
    <lineage>
        <taxon>Eukaryota</taxon>
        <taxon>Viridiplantae</taxon>
        <taxon>Streptophyta</taxon>
        <taxon>Embryophyta</taxon>
        <taxon>Tracheophyta</taxon>
        <taxon>Spermatophyta</taxon>
        <taxon>Magnoliopsida</taxon>
        <taxon>Liliopsida</taxon>
        <taxon>Poales</taxon>
        <taxon>Poaceae</taxon>
        <taxon>PACMAD clade</taxon>
        <taxon>Arundinoideae</taxon>
        <taxon>Arundineae</taxon>
        <taxon>Arundo</taxon>
    </lineage>
</organism>
<accession>A0A0A9BM86</accession>
<sequence length="34" mass="4127">MKCILPDTIFWSIDYCASSTYKVVYCYTFIAFFW</sequence>
<dbReference type="EMBL" id="GBRH01237513">
    <property type="protein sequence ID" value="JAD60382.1"/>
    <property type="molecule type" value="Transcribed_RNA"/>
</dbReference>
<reference evidence="1" key="2">
    <citation type="journal article" date="2015" name="Data Brief">
        <title>Shoot transcriptome of the giant reed, Arundo donax.</title>
        <authorList>
            <person name="Barrero R.A."/>
            <person name="Guerrero F.D."/>
            <person name="Moolhuijzen P."/>
            <person name="Goolsby J.A."/>
            <person name="Tidwell J."/>
            <person name="Bellgard S.E."/>
            <person name="Bellgard M.I."/>
        </authorList>
    </citation>
    <scope>NUCLEOTIDE SEQUENCE</scope>
    <source>
        <tissue evidence="1">Shoot tissue taken approximately 20 cm above the soil surface</tissue>
    </source>
</reference>
<proteinExistence type="predicted"/>
<name>A0A0A9BM86_ARUDO</name>
<reference evidence="1" key="1">
    <citation type="submission" date="2014-09" db="EMBL/GenBank/DDBJ databases">
        <authorList>
            <person name="Magalhaes I.L.F."/>
            <person name="Oliveira U."/>
            <person name="Santos F.R."/>
            <person name="Vidigal T.H.D.A."/>
            <person name="Brescovit A.D."/>
            <person name="Santos A.J."/>
        </authorList>
    </citation>
    <scope>NUCLEOTIDE SEQUENCE</scope>
    <source>
        <tissue evidence="1">Shoot tissue taken approximately 20 cm above the soil surface</tissue>
    </source>
</reference>